<accession>A0ABY9EIM8</accession>
<evidence type="ECO:0000313" key="4">
    <source>
        <dbReference type="Proteomes" id="UP001321520"/>
    </source>
</evidence>
<gene>
    <name evidence="3" type="ORF">M8T91_09185</name>
</gene>
<keyword evidence="4" id="KW-1185">Reference proteome</keyword>
<dbReference type="Pfam" id="PF13517">
    <property type="entry name" value="FG-GAP_3"/>
    <property type="match status" value="1"/>
</dbReference>
<dbReference type="InterPro" id="IPR013517">
    <property type="entry name" value="FG-GAP"/>
</dbReference>
<name>A0ABY9EIM8_9GAMM</name>
<dbReference type="PANTHER" id="PTHR16026">
    <property type="entry name" value="CARTILAGE ACIDIC PROTEIN 1"/>
    <property type="match status" value="1"/>
</dbReference>
<dbReference type="Proteomes" id="UP001321520">
    <property type="component" value="Chromosome"/>
</dbReference>
<dbReference type="PANTHER" id="PTHR16026:SF0">
    <property type="entry name" value="CARTILAGE ACIDIC PROTEIN 1"/>
    <property type="match status" value="1"/>
</dbReference>
<dbReference type="Gene3D" id="2.130.10.130">
    <property type="entry name" value="Integrin alpha, N-terminal"/>
    <property type="match status" value="2"/>
</dbReference>
<dbReference type="EMBL" id="CP098023">
    <property type="protein sequence ID" value="WKD51575.1"/>
    <property type="molecule type" value="Genomic_DNA"/>
</dbReference>
<dbReference type="InterPro" id="IPR028994">
    <property type="entry name" value="Integrin_alpha_N"/>
</dbReference>
<protein>
    <submittedName>
        <fullName evidence="3">CRTAC1 family protein</fullName>
    </submittedName>
</protein>
<dbReference type="Pfam" id="PF07593">
    <property type="entry name" value="UnbV_ASPIC"/>
    <property type="match status" value="1"/>
</dbReference>
<keyword evidence="1" id="KW-0732">Signal</keyword>
<dbReference type="InterPro" id="IPR011519">
    <property type="entry name" value="UnbV_ASPIC"/>
</dbReference>
<dbReference type="RefSeq" id="WP_301418977.1">
    <property type="nucleotide sequence ID" value="NZ_CP098023.1"/>
</dbReference>
<sequence length="614" mass="67734">MAKRFEFRQSTVPVDSRIPPGERLPVNPALKHIEPWISTVGASIAVLDLDLDGLENDFCITDPRSRSLYVAPAIETDRRFSPTTLLVVSQDFNEASFPSGCRVGDFNEDGLADILAIFFGRSPIILMQKSDVNLPLEQRFIKQELVKGDIRDWYTSTATLADFDNDGHIDVILGNYFPDGNRVYDANSTHYPKFHNSLSNADNAGSNRIFLWQNSGSGSEPYVQFKEADTGMPEGDDERWTLAIGAADINRDGASDLYIANDFGPDGMYLNKSTPGNLSFKRLKGRKGFSIPKSKVMGYDSFKGMGVDFGDVNRDGYYDIFVSNIAGEWKLEEGHFLWMNTGDEAAIEKGIAPFLEKSSSLGVAYSGWGWDTKFADFDNDGILEALQATGFFRGEVNKWPELHQWSMNLDPLLSDPKTWPNMIGGDISGNEGNPFYVMSSEGHFEDISEELGVAGPWLSRGFAIADVDGDGDLDYAVGNQWEDHYLLLNETKNSNGYLSLSLLLPLDNNTGFSSNPRRPLAREGTPAIGAEVTVTGPRGEKFIGFVDGGNGHAGARSKSVHFGLGSVSENAQVNVKIRWRNRLGQLDSWEGKLSIGQHTILLGNQDQYATNTNF</sequence>
<proteinExistence type="predicted"/>
<dbReference type="InterPro" id="IPR027039">
    <property type="entry name" value="Crtac1"/>
</dbReference>
<evidence type="ECO:0000313" key="3">
    <source>
        <dbReference type="EMBL" id="WKD51575.1"/>
    </source>
</evidence>
<evidence type="ECO:0000259" key="2">
    <source>
        <dbReference type="Pfam" id="PF07593"/>
    </source>
</evidence>
<dbReference type="SUPFAM" id="SSF69318">
    <property type="entry name" value="Integrin alpha N-terminal domain"/>
    <property type="match status" value="1"/>
</dbReference>
<reference evidence="3 4" key="1">
    <citation type="submission" date="2022-05" db="EMBL/GenBank/DDBJ databases">
        <title>Microbulbifer sp. nov., isolated from sponge.</title>
        <authorList>
            <person name="Gao L."/>
        </authorList>
    </citation>
    <scope>NUCLEOTIDE SEQUENCE [LARGE SCALE GENOMIC DNA]</scope>
    <source>
        <strain evidence="3 4">MI-G</strain>
    </source>
</reference>
<organism evidence="3 4">
    <name type="scientific">Microbulbifer spongiae</name>
    <dbReference type="NCBI Taxonomy" id="2944933"/>
    <lineage>
        <taxon>Bacteria</taxon>
        <taxon>Pseudomonadati</taxon>
        <taxon>Pseudomonadota</taxon>
        <taxon>Gammaproteobacteria</taxon>
        <taxon>Cellvibrionales</taxon>
        <taxon>Microbulbiferaceae</taxon>
        <taxon>Microbulbifer</taxon>
    </lineage>
</organism>
<feature type="domain" description="ASPIC/UnbV" evidence="2">
    <location>
        <begin position="527"/>
        <end position="581"/>
    </location>
</feature>
<evidence type="ECO:0000256" key="1">
    <source>
        <dbReference type="ARBA" id="ARBA00022729"/>
    </source>
</evidence>